<keyword evidence="1" id="KW-1133">Transmembrane helix</keyword>
<evidence type="ECO:0000313" key="2">
    <source>
        <dbReference type="EMBL" id="KAA0169570.1"/>
    </source>
</evidence>
<proteinExistence type="predicted"/>
<protein>
    <submittedName>
        <fullName evidence="2">Uncharacterized protein</fullName>
    </submittedName>
</protein>
<accession>A0A5A8E0H4</accession>
<organism evidence="2 3">
    <name type="scientific">Cafeteria roenbergensis</name>
    <name type="common">Marine flagellate</name>
    <dbReference type="NCBI Taxonomy" id="33653"/>
    <lineage>
        <taxon>Eukaryota</taxon>
        <taxon>Sar</taxon>
        <taxon>Stramenopiles</taxon>
        <taxon>Bigyra</taxon>
        <taxon>Opalozoa</taxon>
        <taxon>Bicosoecida</taxon>
        <taxon>Cafeteriaceae</taxon>
        <taxon>Cafeteria</taxon>
    </lineage>
</organism>
<reference evidence="2 3" key="1">
    <citation type="submission" date="2019-07" db="EMBL/GenBank/DDBJ databases">
        <title>Genomes of Cafeteria roenbergensis.</title>
        <authorList>
            <person name="Fischer M.G."/>
            <person name="Hackl T."/>
            <person name="Roman M."/>
        </authorList>
    </citation>
    <scope>NUCLEOTIDE SEQUENCE [LARGE SCALE GENOMIC DNA]</scope>
    <source>
        <strain evidence="2 3">RCC970-E3</strain>
    </source>
</reference>
<keyword evidence="1" id="KW-0472">Membrane</keyword>
<keyword evidence="1" id="KW-0812">Transmembrane</keyword>
<name>A0A5A8E0H4_CAFRO</name>
<dbReference type="AlphaFoldDB" id="A0A5A8E0H4"/>
<feature type="transmembrane region" description="Helical" evidence="1">
    <location>
        <begin position="131"/>
        <end position="148"/>
    </location>
</feature>
<feature type="transmembrane region" description="Helical" evidence="1">
    <location>
        <begin position="39"/>
        <end position="63"/>
    </location>
</feature>
<dbReference type="Proteomes" id="UP000324907">
    <property type="component" value="Unassembled WGS sequence"/>
</dbReference>
<dbReference type="EMBL" id="VLTL01000021">
    <property type="protein sequence ID" value="KAA0169570.1"/>
    <property type="molecule type" value="Genomic_DNA"/>
</dbReference>
<evidence type="ECO:0000256" key="1">
    <source>
        <dbReference type="SAM" id="Phobius"/>
    </source>
</evidence>
<sequence>MDPELQVVLPQMRLVFLPMRTGFVHPLLTRALEQLKADALWFVVAALCVALAAAVSSTASIAASSGASTGTAATGEANAAAAEYLNLASITLAADPVCRYAAHLALSILMAPVPDSLILVRYYVRSLGDPIGHVLAALGFSVVFWDWAVQDRPNDSASCAAA</sequence>
<evidence type="ECO:0000313" key="3">
    <source>
        <dbReference type="Proteomes" id="UP000324907"/>
    </source>
</evidence>
<gene>
    <name evidence="2" type="ORF">FNF28_02014</name>
</gene>
<comment type="caution">
    <text evidence="2">The sequence shown here is derived from an EMBL/GenBank/DDBJ whole genome shotgun (WGS) entry which is preliminary data.</text>
</comment>
<feature type="transmembrane region" description="Helical" evidence="1">
    <location>
        <begin position="100"/>
        <end position="124"/>
    </location>
</feature>